<accession>A0AA41W0L6</accession>
<dbReference type="Gene3D" id="3.30.420.210">
    <property type="entry name" value="SEP domain"/>
    <property type="match status" value="1"/>
</dbReference>
<sequence>LTPIDLSELQWGSITITTGRNCTNFHLVEFHGDNFIVDGGPMRDATDPNNVKFLEDIKNYKLPEEFAEDGLSRIYSYFLSLMVRFCFYLNLVDGRACC</sequence>
<protein>
    <recommendedName>
        <fullName evidence="1">SEP domain-containing protein</fullName>
    </recommendedName>
</protein>
<feature type="non-terminal residue" evidence="2">
    <location>
        <position position="1"/>
    </location>
</feature>
<proteinExistence type="predicted"/>
<evidence type="ECO:0000259" key="1">
    <source>
        <dbReference type="Pfam" id="PF08059"/>
    </source>
</evidence>
<evidence type="ECO:0000313" key="2">
    <source>
        <dbReference type="EMBL" id="MCL7050665.1"/>
    </source>
</evidence>
<gene>
    <name evidence="2" type="ORF">MKW94_008598</name>
</gene>
<dbReference type="SUPFAM" id="SSF102848">
    <property type="entry name" value="NSFL1 (p97 ATPase) cofactor p47, SEP domain"/>
    <property type="match status" value="1"/>
</dbReference>
<dbReference type="Proteomes" id="UP001177140">
    <property type="component" value="Unassembled WGS sequence"/>
</dbReference>
<name>A0AA41W0L6_PAPNU</name>
<dbReference type="InterPro" id="IPR012989">
    <property type="entry name" value="SEP_domain"/>
</dbReference>
<dbReference type="EMBL" id="JAJJMA010330328">
    <property type="protein sequence ID" value="MCL7050665.1"/>
    <property type="molecule type" value="Genomic_DNA"/>
</dbReference>
<keyword evidence="3" id="KW-1185">Reference proteome</keyword>
<comment type="caution">
    <text evidence="2">The sequence shown here is derived from an EMBL/GenBank/DDBJ whole genome shotgun (WGS) entry which is preliminary data.</text>
</comment>
<evidence type="ECO:0000313" key="3">
    <source>
        <dbReference type="Proteomes" id="UP001177140"/>
    </source>
</evidence>
<dbReference type="AlphaFoldDB" id="A0AA41W0L6"/>
<dbReference type="InterPro" id="IPR036241">
    <property type="entry name" value="NSFL1C_SEP_dom_sf"/>
</dbReference>
<dbReference type="Pfam" id="PF08059">
    <property type="entry name" value="SEP"/>
    <property type="match status" value="1"/>
</dbReference>
<feature type="domain" description="SEP" evidence="1">
    <location>
        <begin position="29"/>
        <end position="67"/>
    </location>
</feature>
<reference evidence="2" key="1">
    <citation type="submission" date="2022-03" db="EMBL/GenBank/DDBJ databases">
        <title>A functionally conserved STORR gene fusion in Papaver species that diverged 16.8 million years ago.</title>
        <authorList>
            <person name="Catania T."/>
        </authorList>
    </citation>
    <scope>NUCLEOTIDE SEQUENCE</scope>
    <source>
        <strain evidence="2">S-191538</strain>
    </source>
</reference>
<organism evidence="2 3">
    <name type="scientific">Papaver nudicaule</name>
    <name type="common">Iceland poppy</name>
    <dbReference type="NCBI Taxonomy" id="74823"/>
    <lineage>
        <taxon>Eukaryota</taxon>
        <taxon>Viridiplantae</taxon>
        <taxon>Streptophyta</taxon>
        <taxon>Embryophyta</taxon>
        <taxon>Tracheophyta</taxon>
        <taxon>Spermatophyta</taxon>
        <taxon>Magnoliopsida</taxon>
        <taxon>Ranunculales</taxon>
        <taxon>Papaveraceae</taxon>
        <taxon>Papaveroideae</taxon>
        <taxon>Papaver</taxon>
    </lineage>
</organism>